<comment type="caution">
    <text evidence="1">The sequence shown here is derived from an EMBL/GenBank/DDBJ whole genome shotgun (WGS) entry which is preliminary data.</text>
</comment>
<dbReference type="Proteomes" id="UP000465304">
    <property type="component" value="Unassembled WGS sequence"/>
</dbReference>
<accession>A0A7I9ZUT2</accession>
<dbReference type="AlphaFoldDB" id="A0A7I9ZUT2"/>
<gene>
    <name evidence="1" type="ORF">MHIP_49690</name>
</gene>
<sequence length="145" mass="16335">MTISVLPELPAERRLEAPLMRFLATSGRIRHDTLIVHEFPWNGRRVDIVTRTVSGITSAYELKIGNVSRAIEQATYNALSFDKSWIVVAREVSPRNLDHCSKFGVGVLVVDESGVRIQLSGRPSRGGNTEAKRRLALKLSHRRFR</sequence>
<protein>
    <submittedName>
        <fullName evidence="1">Uncharacterized protein</fullName>
    </submittedName>
</protein>
<name>A0A7I9ZUT2_9MYCO</name>
<dbReference type="EMBL" id="BLLB01000002">
    <property type="protein sequence ID" value="GFH04486.1"/>
    <property type="molecule type" value="Genomic_DNA"/>
</dbReference>
<reference evidence="1 2" key="1">
    <citation type="journal article" date="2019" name="Emerg. Microbes Infect.">
        <title>Comprehensive subspecies identification of 175 nontuberculous mycobacteria species based on 7547 genomic profiles.</title>
        <authorList>
            <person name="Matsumoto Y."/>
            <person name="Kinjo T."/>
            <person name="Motooka D."/>
            <person name="Nabeya D."/>
            <person name="Jung N."/>
            <person name="Uechi K."/>
            <person name="Horii T."/>
            <person name="Iida T."/>
            <person name="Fujita J."/>
            <person name="Nakamura S."/>
        </authorList>
    </citation>
    <scope>NUCLEOTIDE SEQUENCE [LARGE SCALE GENOMIC DNA]</scope>
    <source>
        <strain evidence="1 2">JCM 30996</strain>
    </source>
</reference>
<evidence type="ECO:0000313" key="2">
    <source>
        <dbReference type="Proteomes" id="UP000465304"/>
    </source>
</evidence>
<organism evidence="1 2">
    <name type="scientific">Mycolicibacterium hippocampi</name>
    <dbReference type="NCBI Taxonomy" id="659824"/>
    <lineage>
        <taxon>Bacteria</taxon>
        <taxon>Bacillati</taxon>
        <taxon>Actinomycetota</taxon>
        <taxon>Actinomycetes</taxon>
        <taxon>Mycobacteriales</taxon>
        <taxon>Mycobacteriaceae</taxon>
        <taxon>Mycolicibacterium</taxon>
    </lineage>
</organism>
<evidence type="ECO:0000313" key="1">
    <source>
        <dbReference type="EMBL" id="GFH04486.1"/>
    </source>
</evidence>
<keyword evidence="2" id="KW-1185">Reference proteome</keyword>
<proteinExistence type="predicted"/>